<dbReference type="Proteomes" id="UP000217790">
    <property type="component" value="Unassembled WGS sequence"/>
</dbReference>
<dbReference type="InterPro" id="IPR025476">
    <property type="entry name" value="Helitron_helicase-like"/>
</dbReference>
<proteinExistence type="predicted"/>
<dbReference type="STRING" id="47427.A0A2H3DEU5"/>
<dbReference type="EMBL" id="KZ293659">
    <property type="protein sequence ID" value="PBK92314.1"/>
    <property type="molecule type" value="Genomic_DNA"/>
</dbReference>
<dbReference type="OrthoDB" id="3254930at2759"/>
<gene>
    <name evidence="3" type="ORF">ARMGADRAFT_871324</name>
</gene>
<evidence type="ECO:0000313" key="3">
    <source>
        <dbReference type="EMBL" id="PBK92314.1"/>
    </source>
</evidence>
<feature type="non-terminal residue" evidence="3">
    <location>
        <position position="201"/>
    </location>
</feature>
<protein>
    <recommendedName>
        <fullName evidence="2">Helitron helicase-like domain-containing protein</fullName>
    </recommendedName>
</protein>
<reference evidence="4" key="1">
    <citation type="journal article" date="2017" name="Nat. Ecol. Evol.">
        <title>Genome expansion and lineage-specific genetic innovations in the forest pathogenic fungi Armillaria.</title>
        <authorList>
            <person name="Sipos G."/>
            <person name="Prasanna A.N."/>
            <person name="Walter M.C."/>
            <person name="O'Connor E."/>
            <person name="Balint B."/>
            <person name="Krizsan K."/>
            <person name="Kiss B."/>
            <person name="Hess J."/>
            <person name="Varga T."/>
            <person name="Slot J."/>
            <person name="Riley R."/>
            <person name="Boka B."/>
            <person name="Rigling D."/>
            <person name="Barry K."/>
            <person name="Lee J."/>
            <person name="Mihaltcheva S."/>
            <person name="LaButti K."/>
            <person name="Lipzen A."/>
            <person name="Waldron R."/>
            <person name="Moloney N.M."/>
            <person name="Sperisen C."/>
            <person name="Kredics L."/>
            <person name="Vagvoelgyi C."/>
            <person name="Patrignani A."/>
            <person name="Fitzpatrick D."/>
            <person name="Nagy I."/>
            <person name="Doyle S."/>
            <person name="Anderson J.B."/>
            <person name="Grigoriev I.V."/>
            <person name="Gueldener U."/>
            <person name="Muensterkoetter M."/>
            <person name="Nagy L.G."/>
        </authorList>
    </citation>
    <scope>NUCLEOTIDE SEQUENCE [LARGE SCALE GENOMIC DNA]</scope>
    <source>
        <strain evidence="4">Ar21-2</strain>
    </source>
</reference>
<keyword evidence="1" id="KW-0812">Transmembrane</keyword>
<keyword evidence="1" id="KW-0472">Membrane</keyword>
<keyword evidence="1" id="KW-1133">Transmembrane helix</keyword>
<dbReference type="InParanoid" id="A0A2H3DEU5"/>
<dbReference type="AlphaFoldDB" id="A0A2H3DEU5"/>
<sequence>MYHDKCFQIDVGFPFVAFSHEQVKTSTTGRFLLADKDKFFDISERIHRIDESILESISLRMTNSETIIPVTDTEKDCFQLLNNLDHVAYNVGGSMTSKKYMHNEAYSLMASKGTPSWYFTMAPSDHNHPICVYWADKMTEFNPIPQSEKDRVRLVTSNPIAAARFFNFMVQLFIMLVLWVGDSALQGLFGDTSTYYGTVEQ</sequence>
<evidence type="ECO:0000259" key="2">
    <source>
        <dbReference type="Pfam" id="PF14214"/>
    </source>
</evidence>
<feature type="domain" description="Helitron helicase-like" evidence="2">
    <location>
        <begin position="8"/>
        <end position="200"/>
    </location>
</feature>
<dbReference type="OMA" id="RMTNSET"/>
<evidence type="ECO:0000256" key="1">
    <source>
        <dbReference type="SAM" id="Phobius"/>
    </source>
</evidence>
<feature type="transmembrane region" description="Helical" evidence="1">
    <location>
        <begin position="161"/>
        <end position="181"/>
    </location>
</feature>
<accession>A0A2H3DEU5</accession>
<evidence type="ECO:0000313" key="4">
    <source>
        <dbReference type="Proteomes" id="UP000217790"/>
    </source>
</evidence>
<name>A0A2H3DEU5_ARMGA</name>
<keyword evidence="4" id="KW-1185">Reference proteome</keyword>
<dbReference type="Pfam" id="PF14214">
    <property type="entry name" value="Helitron_like_N"/>
    <property type="match status" value="1"/>
</dbReference>
<organism evidence="3 4">
    <name type="scientific">Armillaria gallica</name>
    <name type="common">Bulbous honey fungus</name>
    <name type="synonym">Armillaria bulbosa</name>
    <dbReference type="NCBI Taxonomy" id="47427"/>
    <lineage>
        <taxon>Eukaryota</taxon>
        <taxon>Fungi</taxon>
        <taxon>Dikarya</taxon>
        <taxon>Basidiomycota</taxon>
        <taxon>Agaricomycotina</taxon>
        <taxon>Agaricomycetes</taxon>
        <taxon>Agaricomycetidae</taxon>
        <taxon>Agaricales</taxon>
        <taxon>Marasmiineae</taxon>
        <taxon>Physalacriaceae</taxon>
        <taxon>Armillaria</taxon>
    </lineage>
</organism>